<evidence type="ECO:0000313" key="4">
    <source>
        <dbReference type="Proteomes" id="UP001232992"/>
    </source>
</evidence>
<dbReference type="InterPro" id="IPR026044">
    <property type="entry name" value="MltA"/>
</dbReference>
<name>A0ABT7BYD9_9CYAN</name>
<feature type="domain" description="3D" evidence="2">
    <location>
        <begin position="185"/>
        <end position="246"/>
    </location>
</feature>
<dbReference type="RefSeq" id="WP_283758873.1">
    <property type="nucleotide sequence ID" value="NZ_JAQOSQ010000013.1"/>
</dbReference>
<dbReference type="Proteomes" id="UP001232992">
    <property type="component" value="Unassembled WGS sequence"/>
</dbReference>
<keyword evidence="4" id="KW-1185">Reference proteome</keyword>
<evidence type="ECO:0000313" key="3">
    <source>
        <dbReference type="EMBL" id="MDJ1184218.1"/>
    </source>
</evidence>
<accession>A0ABT7BYD9</accession>
<dbReference type="PANTHER" id="PTHR30124">
    <property type="entry name" value="MEMBRANE-BOUND LYTIC MUREIN TRANSGLYCOSYLASE A"/>
    <property type="match status" value="1"/>
</dbReference>
<dbReference type="SUPFAM" id="SSF50685">
    <property type="entry name" value="Barwin-like endoglucanases"/>
    <property type="match status" value="1"/>
</dbReference>
<dbReference type="InterPro" id="IPR010611">
    <property type="entry name" value="3D_dom"/>
</dbReference>
<gene>
    <name evidence="3" type="ORF">PMH09_13615</name>
</gene>
<sequence>MAPKFARLALAATLASLSSPFAPAWSIPSISQVLTPNPMSTRQIQQVPDTLTTSATSDWHYLTPSIHPETGRPVSLWSTYYHIYQARDISQGYPLLDPNGRALAYLSHRDWCYAALQGTVQVEDRQGGRQTYNFAGRGANLQLDCSAYFKSLSPATLQKTGRVRFSLARGVHGDGAGGYRLVPYRTIAVDRNLIPLGSTVYIPAARGQRIVTPTGETFLHDGYFFAADVGSAIKGNHIDVFIGSSKRNPFLFITSKASGVFQAFIVRDPQVTQTLNALHR</sequence>
<proteinExistence type="predicted"/>
<reference evidence="3 4" key="1">
    <citation type="submission" date="2023-01" db="EMBL/GenBank/DDBJ databases">
        <title>Novel diversity within Roseofilum (Cyanobacteria; Desertifilaceae) from marine benthic mats with descriptions of four novel species.</title>
        <authorList>
            <person name="Wang Y."/>
            <person name="Berthold D.E."/>
            <person name="Hu J."/>
            <person name="Lefler F.W."/>
            <person name="Laughinghouse H.D. IV."/>
        </authorList>
    </citation>
    <scope>NUCLEOTIDE SEQUENCE [LARGE SCALE GENOMIC DNA]</scope>
    <source>
        <strain evidence="3 4">BLCC-M143</strain>
    </source>
</reference>
<protein>
    <submittedName>
        <fullName evidence="3">3D domain-containing protein</fullName>
    </submittedName>
</protein>
<dbReference type="InterPro" id="IPR036908">
    <property type="entry name" value="RlpA-like_sf"/>
</dbReference>
<dbReference type="EMBL" id="JAQOSQ010000013">
    <property type="protein sequence ID" value="MDJ1184218.1"/>
    <property type="molecule type" value="Genomic_DNA"/>
</dbReference>
<organism evidence="3 4">
    <name type="scientific">Roseofilum casamattae BLCC-M143</name>
    <dbReference type="NCBI Taxonomy" id="3022442"/>
    <lineage>
        <taxon>Bacteria</taxon>
        <taxon>Bacillati</taxon>
        <taxon>Cyanobacteriota</taxon>
        <taxon>Cyanophyceae</taxon>
        <taxon>Desertifilales</taxon>
        <taxon>Desertifilaceae</taxon>
        <taxon>Roseofilum</taxon>
        <taxon>Roseofilum casamattae</taxon>
    </lineage>
</organism>
<comment type="caution">
    <text evidence="3">The sequence shown here is derived from an EMBL/GenBank/DDBJ whole genome shotgun (WGS) entry which is preliminary data.</text>
</comment>
<dbReference type="Pfam" id="PF06725">
    <property type="entry name" value="3D"/>
    <property type="match status" value="1"/>
</dbReference>
<dbReference type="CDD" id="cd22785">
    <property type="entry name" value="DPBB_MltA-like"/>
    <property type="match status" value="1"/>
</dbReference>
<evidence type="ECO:0000259" key="2">
    <source>
        <dbReference type="Pfam" id="PF06725"/>
    </source>
</evidence>
<dbReference type="Gene3D" id="2.40.40.10">
    <property type="entry name" value="RlpA-like domain"/>
    <property type="match status" value="1"/>
</dbReference>
<feature type="signal peptide" evidence="1">
    <location>
        <begin position="1"/>
        <end position="24"/>
    </location>
</feature>
<keyword evidence="1" id="KW-0732">Signal</keyword>
<dbReference type="PANTHER" id="PTHR30124:SF0">
    <property type="entry name" value="MEMBRANE-BOUND LYTIC MUREIN TRANSGLYCOSYLASE A"/>
    <property type="match status" value="1"/>
</dbReference>
<feature type="chain" id="PRO_5045570749" evidence="1">
    <location>
        <begin position="25"/>
        <end position="280"/>
    </location>
</feature>
<evidence type="ECO:0000256" key="1">
    <source>
        <dbReference type="SAM" id="SignalP"/>
    </source>
</evidence>